<protein>
    <submittedName>
        <fullName evidence="1">Uncharacterized protein</fullName>
    </submittedName>
</protein>
<proteinExistence type="predicted"/>
<gene>
    <name evidence="1" type="ORF">L6452_20318</name>
</gene>
<reference evidence="1 2" key="2">
    <citation type="journal article" date="2022" name="Mol. Ecol. Resour.">
        <title>The genomes of chicory, endive, great burdock and yacon provide insights into Asteraceae paleo-polyploidization history and plant inulin production.</title>
        <authorList>
            <person name="Fan W."/>
            <person name="Wang S."/>
            <person name="Wang H."/>
            <person name="Wang A."/>
            <person name="Jiang F."/>
            <person name="Liu H."/>
            <person name="Zhao H."/>
            <person name="Xu D."/>
            <person name="Zhang Y."/>
        </authorList>
    </citation>
    <scope>NUCLEOTIDE SEQUENCE [LARGE SCALE GENOMIC DNA]</scope>
    <source>
        <strain evidence="2">cv. Niubang</strain>
    </source>
</reference>
<dbReference type="Proteomes" id="UP001055879">
    <property type="component" value="Linkage Group LG06"/>
</dbReference>
<accession>A0ACB9BB27</accession>
<reference evidence="2" key="1">
    <citation type="journal article" date="2022" name="Mol. Ecol. Resour.">
        <title>The genomes of chicory, endive, great burdock and yacon provide insights into Asteraceae palaeo-polyploidization history and plant inulin production.</title>
        <authorList>
            <person name="Fan W."/>
            <person name="Wang S."/>
            <person name="Wang H."/>
            <person name="Wang A."/>
            <person name="Jiang F."/>
            <person name="Liu H."/>
            <person name="Zhao H."/>
            <person name="Xu D."/>
            <person name="Zhang Y."/>
        </authorList>
    </citation>
    <scope>NUCLEOTIDE SEQUENCE [LARGE SCALE GENOMIC DNA]</scope>
    <source>
        <strain evidence="2">cv. Niubang</strain>
    </source>
</reference>
<organism evidence="1 2">
    <name type="scientific">Arctium lappa</name>
    <name type="common">Greater burdock</name>
    <name type="synonym">Lappa major</name>
    <dbReference type="NCBI Taxonomy" id="4217"/>
    <lineage>
        <taxon>Eukaryota</taxon>
        <taxon>Viridiplantae</taxon>
        <taxon>Streptophyta</taxon>
        <taxon>Embryophyta</taxon>
        <taxon>Tracheophyta</taxon>
        <taxon>Spermatophyta</taxon>
        <taxon>Magnoliopsida</taxon>
        <taxon>eudicotyledons</taxon>
        <taxon>Gunneridae</taxon>
        <taxon>Pentapetalae</taxon>
        <taxon>asterids</taxon>
        <taxon>campanulids</taxon>
        <taxon>Asterales</taxon>
        <taxon>Asteraceae</taxon>
        <taxon>Carduoideae</taxon>
        <taxon>Cardueae</taxon>
        <taxon>Arctiinae</taxon>
        <taxon>Arctium</taxon>
    </lineage>
</organism>
<evidence type="ECO:0000313" key="2">
    <source>
        <dbReference type="Proteomes" id="UP001055879"/>
    </source>
</evidence>
<sequence length="449" mass="50987">MFGEVESHLRPSKLAGPIGGEVESQKKTQVQSVEKSGEVESQIPVEKSIWFEFEVDLGFFSSDSFQFSSNYGKGLSQKMETQIDFLQLLQHDMALKILVCLDDLADLIRVSAVSRYWKNFVISNGLSRQLCMRRFPQLASIDRIVESSHNSDTDSSSDVVGHEVAEREHKAYASLFRALTAFPQAYCIADPVSASSTDNYPIESIMNTLDPRDKVLHRDSYWSSKGSDDPEVPEKLIYNLTATFCAITEIYLHPFQALFQSDHPIYSSKFVQFRMGHPKSWNEIEHDFMESQECADDKFIWTYTSQMFPVAQENCLQKFKLPEPVVCIGGFLQIELLGRVQKQEADGKYYICVAHVQAIGRHLPPAFCVEFSGPSNTVSLKYNAEQFKVVMQSVSNGQNGSLSTSLLPVQPPRQLAWGNLEDLIQMVQAHENGVEYEWMEDDFDMEMLR</sequence>
<dbReference type="EMBL" id="CM042052">
    <property type="protein sequence ID" value="KAI3719420.1"/>
    <property type="molecule type" value="Genomic_DNA"/>
</dbReference>
<evidence type="ECO:0000313" key="1">
    <source>
        <dbReference type="EMBL" id="KAI3719420.1"/>
    </source>
</evidence>
<keyword evidence="2" id="KW-1185">Reference proteome</keyword>
<name>A0ACB9BB27_ARCLA</name>
<comment type="caution">
    <text evidence="1">The sequence shown here is derived from an EMBL/GenBank/DDBJ whole genome shotgun (WGS) entry which is preliminary data.</text>
</comment>